<dbReference type="AlphaFoldDB" id="A0A255XV25"/>
<sequence>MKGIPGLYVPPPKPPGPSLTLSSVRPPDGGVYLRLAWPGADAPEILIGLGLVAAASLSNAIAAAVMQQAADILTGKADHARG</sequence>
<reference evidence="2 3" key="1">
    <citation type="submission" date="2017-07" db="EMBL/GenBank/DDBJ databases">
        <title>Elstera cyanobacteriorum sp. nov., a novel bacterium isolated from cyanobacterial aggregates in a eutrophic lake.</title>
        <authorList>
            <person name="Cai H."/>
        </authorList>
    </citation>
    <scope>NUCLEOTIDE SEQUENCE [LARGE SCALE GENOMIC DNA]</scope>
    <source>
        <strain evidence="2 3">TH019</strain>
    </source>
</reference>
<feature type="compositionally biased region" description="Pro residues" evidence="1">
    <location>
        <begin position="8"/>
        <end position="17"/>
    </location>
</feature>
<proteinExistence type="predicted"/>
<organism evidence="2 3">
    <name type="scientific">Elstera cyanobacteriorum</name>
    <dbReference type="NCBI Taxonomy" id="2022747"/>
    <lineage>
        <taxon>Bacteria</taxon>
        <taxon>Pseudomonadati</taxon>
        <taxon>Pseudomonadota</taxon>
        <taxon>Alphaproteobacteria</taxon>
        <taxon>Rhodospirillales</taxon>
        <taxon>Rhodospirillaceae</taxon>
        <taxon>Elstera</taxon>
    </lineage>
</organism>
<gene>
    <name evidence="2" type="ORF">CHR90_05765</name>
</gene>
<evidence type="ECO:0000313" key="2">
    <source>
        <dbReference type="EMBL" id="OYQ20214.1"/>
    </source>
</evidence>
<comment type="caution">
    <text evidence="2">The sequence shown here is derived from an EMBL/GenBank/DDBJ whole genome shotgun (WGS) entry which is preliminary data.</text>
</comment>
<keyword evidence="3" id="KW-1185">Reference proteome</keyword>
<dbReference type="EMBL" id="NOXS01000029">
    <property type="protein sequence ID" value="OYQ20214.1"/>
    <property type="molecule type" value="Genomic_DNA"/>
</dbReference>
<evidence type="ECO:0000313" key="3">
    <source>
        <dbReference type="Proteomes" id="UP000216361"/>
    </source>
</evidence>
<dbReference type="Proteomes" id="UP000216361">
    <property type="component" value="Unassembled WGS sequence"/>
</dbReference>
<feature type="region of interest" description="Disordered" evidence="1">
    <location>
        <begin position="1"/>
        <end position="23"/>
    </location>
</feature>
<protein>
    <submittedName>
        <fullName evidence="2">Uncharacterized protein</fullName>
    </submittedName>
</protein>
<name>A0A255XV25_9PROT</name>
<accession>A0A255XV25</accession>
<evidence type="ECO:0000256" key="1">
    <source>
        <dbReference type="SAM" id="MobiDB-lite"/>
    </source>
</evidence>